<dbReference type="EMBL" id="CP134878">
    <property type="protein sequence ID" value="WNM20382.1"/>
    <property type="molecule type" value="Genomic_DNA"/>
</dbReference>
<evidence type="ECO:0000313" key="1">
    <source>
        <dbReference type="EMBL" id="WNM20382.1"/>
    </source>
</evidence>
<keyword evidence="1" id="KW-0645">Protease</keyword>
<dbReference type="KEGG" id="fcj:RN605_00095"/>
<accession>A0AA96F0X0</accession>
<evidence type="ECO:0000313" key="3">
    <source>
        <dbReference type="Proteomes" id="UP001304515"/>
    </source>
</evidence>
<reference evidence="1 3" key="1">
    <citation type="submission" date="2023-09" db="EMBL/GenBank/DDBJ databases">
        <title>Flavobacterium sp. a novel bacteria isolate from Pepper rhizosphere.</title>
        <authorList>
            <person name="Peng Y."/>
            <person name="Lee J."/>
        </authorList>
    </citation>
    <scope>NUCLEOTIDE SEQUENCE</scope>
    <source>
        <strain evidence="1">PMR2A8</strain>
        <strain evidence="2 3">PMTSA4</strain>
    </source>
</reference>
<dbReference type="GO" id="GO:0004180">
    <property type="term" value="F:carboxypeptidase activity"/>
    <property type="evidence" value="ECO:0007669"/>
    <property type="project" value="UniProtKB-KW"/>
</dbReference>
<proteinExistence type="predicted"/>
<dbReference type="EMBL" id="CP134890">
    <property type="protein sequence ID" value="WNM21772.1"/>
    <property type="molecule type" value="Genomic_DNA"/>
</dbReference>
<dbReference type="SUPFAM" id="SSF49464">
    <property type="entry name" value="Carboxypeptidase regulatory domain-like"/>
    <property type="match status" value="1"/>
</dbReference>
<protein>
    <submittedName>
        <fullName evidence="1">Carboxypeptidase-like regulatory domain-containing protein</fullName>
    </submittedName>
</protein>
<sequence length="306" mass="34296">MDARQEDVLSMQIVTVDLLEHTDTAILDRMPQIVTVTAALRAKVETLRNFKNGQMLNRSGNRMTKEEIRVEMTQKGFETAAAVCAYAIAESNEVLEMEVTYVYSDLERMRDTDVADTCQSIHEIAFPLLTELADYGVTAESLGKLKDAIIEFNTAMPKPRQGIVTRKTITEQIALLFEECSELLFRIDKLVTMVRFSEPTFYSDYFGSRRIVDTGSRKLSLRGVVTDELGQPIDKVIVAIEASSLISTKTTAKGNYQFKGVEGGFWPVVFKRDGYTSEKVFLAITPGLRVDFNITLKAASEQERSA</sequence>
<dbReference type="Pfam" id="PF13620">
    <property type="entry name" value="CarboxypepD_reg"/>
    <property type="match status" value="1"/>
</dbReference>
<evidence type="ECO:0000313" key="2">
    <source>
        <dbReference type="EMBL" id="WNM21772.1"/>
    </source>
</evidence>
<name>A0AA96J393_9FLAO</name>
<dbReference type="AlphaFoldDB" id="A0AA96J393"/>
<dbReference type="InterPro" id="IPR008969">
    <property type="entry name" value="CarboxyPept-like_regulatory"/>
</dbReference>
<accession>A0AA96J393</accession>
<dbReference type="RefSeq" id="WP_313325737.1">
    <property type="nucleotide sequence ID" value="NZ_CP134878.1"/>
</dbReference>
<organism evidence="1">
    <name type="scientific">Flavobacterium capsici</name>
    <dbReference type="NCBI Taxonomy" id="3075618"/>
    <lineage>
        <taxon>Bacteria</taxon>
        <taxon>Pseudomonadati</taxon>
        <taxon>Bacteroidota</taxon>
        <taxon>Flavobacteriia</taxon>
        <taxon>Flavobacteriales</taxon>
        <taxon>Flavobacteriaceae</taxon>
        <taxon>Flavobacterium</taxon>
    </lineage>
</organism>
<dbReference type="Gene3D" id="2.60.40.1120">
    <property type="entry name" value="Carboxypeptidase-like, regulatory domain"/>
    <property type="match status" value="1"/>
</dbReference>
<gene>
    <name evidence="2" type="ORF">RN605_00095</name>
    <name evidence="1" type="ORF">RN608_06795</name>
</gene>
<keyword evidence="1" id="KW-0378">Hydrolase</keyword>
<dbReference type="Proteomes" id="UP001304515">
    <property type="component" value="Chromosome"/>
</dbReference>
<keyword evidence="3" id="KW-1185">Reference proteome</keyword>
<keyword evidence="1" id="KW-0121">Carboxypeptidase</keyword>